<feature type="transmembrane region" description="Helical" evidence="1">
    <location>
        <begin position="420"/>
        <end position="440"/>
    </location>
</feature>
<comment type="caution">
    <text evidence="3">The sequence shown here is derived from an EMBL/GenBank/DDBJ whole genome shotgun (WGS) entry which is preliminary data.</text>
</comment>
<keyword evidence="1" id="KW-0812">Transmembrane</keyword>
<dbReference type="Proteomes" id="UP000729402">
    <property type="component" value="Unassembled WGS sequence"/>
</dbReference>
<protein>
    <recommendedName>
        <fullName evidence="2">DUF4220 domain-containing protein</fullName>
    </recommendedName>
</protein>
<accession>A0A8J5S000</accession>
<dbReference type="PANTHER" id="PTHR31325">
    <property type="entry name" value="OS01G0798800 PROTEIN-RELATED"/>
    <property type="match status" value="1"/>
</dbReference>
<proteinExistence type="predicted"/>
<keyword evidence="1" id="KW-0472">Membrane</keyword>
<evidence type="ECO:0000259" key="2">
    <source>
        <dbReference type="Pfam" id="PF13968"/>
    </source>
</evidence>
<dbReference type="AlphaFoldDB" id="A0A8J5S000"/>
<organism evidence="3 4">
    <name type="scientific">Zizania palustris</name>
    <name type="common">Northern wild rice</name>
    <dbReference type="NCBI Taxonomy" id="103762"/>
    <lineage>
        <taxon>Eukaryota</taxon>
        <taxon>Viridiplantae</taxon>
        <taxon>Streptophyta</taxon>
        <taxon>Embryophyta</taxon>
        <taxon>Tracheophyta</taxon>
        <taxon>Spermatophyta</taxon>
        <taxon>Magnoliopsida</taxon>
        <taxon>Liliopsida</taxon>
        <taxon>Poales</taxon>
        <taxon>Poaceae</taxon>
        <taxon>BOP clade</taxon>
        <taxon>Oryzoideae</taxon>
        <taxon>Oryzeae</taxon>
        <taxon>Zizaniinae</taxon>
        <taxon>Zizania</taxon>
    </lineage>
</organism>
<evidence type="ECO:0000256" key="1">
    <source>
        <dbReference type="SAM" id="Phobius"/>
    </source>
</evidence>
<keyword evidence="4" id="KW-1185">Reference proteome</keyword>
<dbReference type="Pfam" id="PF13968">
    <property type="entry name" value="DUF4220"/>
    <property type="match status" value="2"/>
</dbReference>
<name>A0A8J5S000_ZIZPA</name>
<dbReference type="InterPro" id="IPR025315">
    <property type="entry name" value="DUF4220"/>
</dbReference>
<dbReference type="OrthoDB" id="1689146at2759"/>
<sequence length="569" mass="64893">MSANAGWLILCSTNGDGDPENPDTRAIRELVRREKYYKSKWTVMQMELSLMYDILYTKANVIHTYVGYDIRTMAPLIVATSLLLFHFSGQGGHNKVDVPITYVLLGGALILETKSLVRSLGSSWALAFLSTTRWNWLRHVALCSGRWYRLRRAIVSLRWPATVTLGNSRKWTLTMRQYNMLCSCARQVNTTSGCFNDWSKFVGLSDWLDWMQCSWNIPIPEMVLWRLQEMLEKIFKLEEINTMGLLRGKWGDMAMSMNKENRAAYFKDKIKPYHGVDFHESVLIWHIATEMFLAEKELADDSPIVEAIRALSNYLMFLFVDRPDMLPGLPQKWLYEQTKNNIVESCKSHSGFVKESSRLKQIKQKMFMLVMTEVGEVMDGRREAVQCVLSAEACSLPMISTMGGGLNRLMGLWNQWTTQILVLLSLTLQVVLHVVAGVRRREMTRTTAVKRILLWLAYQLADTTAIYTVGHLSLSSAPREHKLVAFWAPFLLLHLGGPDSITAYALEDNKLWKRHAVTLAVQVLGVVYVLYTYIAGNGMLIVLAAALMFLVGTAKYVERDSCAVERQLQ</sequence>
<dbReference type="EMBL" id="JAAALK010000285">
    <property type="protein sequence ID" value="KAG8064136.1"/>
    <property type="molecule type" value="Genomic_DNA"/>
</dbReference>
<feature type="domain" description="DUF4220" evidence="2">
    <location>
        <begin position="455"/>
        <end position="559"/>
    </location>
</feature>
<reference evidence="3" key="1">
    <citation type="journal article" date="2021" name="bioRxiv">
        <title>Whole Genome Assembly and Annotation of Northern Wild Rice, Zizania palustris L., Supports a Whole Genome Duplication in the Zizania Genus.</title>
        <authorList>
            <person name="Haas M."/>
            <person name="Kono T."/>
            <person name="Macchietto M."/>
            <person name="Millas R."/>
            <person name="McGilp L."/>
            <person name="Shao M."/>
            <person name="Duquette J."/>
            <person name="Hirsch C.N."/>
            <person name="Kimball J."/>
        </authorList>
    </citation>
    <scope>NUCLEOTIDE SEQUENCE</scope>
    <source>
        <tissue evidence="3">Fresh leaf tissue</tissue>
    </source>
</reference>
<feature type="transmembrane region" description="Helical" evidence="1">
    <location>
        <begin position="452"/>
        <end position="472"/>
    </location>
</feature>
<reference evidence="3" key="2">
    <citation type="submission" date="2021-02" db="EMBL/GenBank/DDBJ databases">
        <authorList>
            <person name="Kimball J.A."/>
            <person name="Haas M.W."/>
            <person name="Macchietto M."/>
            <person name="Kono T."/>
            <person name="Duquette J."/>
            <person name="Shao M."/>
        </authorList>
    </citation>
    <scope>NUCLEOTIDE SEQUENCE</scope>
    <source>
        <tissue evidence="3">Fresh leaf tissue</tissue>
    </source>
</reference>
<evidence type="ECO:0000313" key="4">
    <source>
        <dbReference type="Proteomes" id="UP000729402"/>
    </source>
</evidence>
<gene>
    <name evidence="3" type="ORF">GUJ93_ZPchr0004g38676</name>
</gene>
<keyword evidence="1" id="KW-1133">Transmembrane helix</keyword>
<feature type="domain" description="DUF4220" evidence="2">
    <location>
        <begin position="26"/>
        <end position="182"/>
    </location>
</feature>
<evidence type="ECO:0000313" key="3">
    <source>
        <dbReference type="EMBL" id="KAG8064136.1"/>
    </source>
</evidence>
<feature type="transmembrane region" description="Helical" evidence="1">
    <location>
        <begin position="484"/>
        <end position="504"/>
    </location>
</feature>